<dbReference type="Proteomes" id="UP000682733">
    <property type="component" value="Unassembled WGS sequence"/>
</dbReference>
<gene>
    <name evidence="3" type="ORF">OVA965_LOCUS21917</name>
    <name evidence="4" type="ORF">TMI583_LOCUS22631</name>
</gene>
<proteinExistence type="predicted"/>
<dbReference type="InterPro" id="IPR001878">
    <property type="entry name" value="Znf_CCHC"/>
</dbReference>
<dbReference type="InterPro" id="IPR036875">
    <property type="entry name" value="Znf_CCHC_sf"/>
</dbReference>
<dbReference type="SUPFAM" id="SSF50630">
    <property type="entry name" value="Acid proteases"/>
    <property type="match status" value="1"/>
</dbReference>
<dbReference type="AlphaFoldDB" id="A0A8S2EJ58"/>
<protein>
    <recommendedName>
        <fullName evidence="2">CCHC-type domain-containing protein</fullName>
    </recommendedName>
</protein>
<dbReference type="PROSITE" id="PS50158">
    <property type="entry name" value="ZF_CCHC"/>
    <property type="match status" value="1"/>
</dbReference>
<keyword evidence="1" id="KW-0479">Metal-binding</keyword>
<sequence>MTKLCTHYNPVITNEECIDRLKLGMNTSLLQSCSGSMFTSPQELLAYIQRLELDQQFIKILSASPGSKDDNIRKLLPTSNSPPQHPTFIPINSILSPTPFQQRNRRTTKSLDCYHCGRSGHFVRHCPNRLRKVCRTNPSLVYINGYVNNRQTRTLIDSDATHSFITQSALSKIRHSPLLPSKNVPYLADSVTPLHVCGEINLNIRVHNTNTPISALVVKPLNADFILGSDWFNETGARIEYDRHQITIRSYNGRTAIPFDKNIDTIALDVKLLNTVSIPPREASVVEAKTDVSSAHTVYFHPDADFLECKSVLMVNVILKVQNYKTFIKIYNNSDRTRTLYKNAIAGRITHTPGDVEAFPVQQQTSSLNTMSTTTPISSTLRTIHQLVAHIKKPLQRQEILGILPSHAEHKQIPEYRI</sequence>
<dbReference type="EMBL" id="CAJNOK010012170">
    <property type="protein sequence ID" value="CAF1157422.1"/>
    <property type="molecule type" value="Genomic_DNA"/>
</dbReference>
<accession>A0A8S2EJ58</accession>
<dbReference type="CDD" id="cd00303">
    <property type="entry name" value="retropepsin_like"/>
    <property type="match status" value="1"/>
</dbReference>
<dbReference type="EMBL" id="CAJOBA010033693">
    <property type="protein sequence ID" value="CAF3969006.1"/>
    <property type="molecule type" value="Genomic_DNA"/>
</dbReference>
<dbReference type="SUPFAM" id="SSF57756">
    <property type="entry name" value="Retrovirus zinc finger-like domains"/>
    <property type="match status" value="1"/>
</dbReference>
<dbReference type="Pfam" id="PF08284">
    <property type="entry name" value="RVP_2"/>
    <property type="match status" value="1"/>
</dbReference>
<dbReference type="InterPro" id="IPR021109">
    <property type="entry name" value="Peptidase_aspartic_dom_sf"/>
</dbReference>
<dbReference type="GO" id="GO:0003676">
    <property type="term" value="F:nucleic acid binding"/>
    <property type="evidence" value="ECO:0007669"/>
    <property type="project" value="InterPro"/>
</dbReference>
<evidence type="ECO:0000256" key="1">
    <source>
        <dbReference type="PROSITE-ProRule" id="PRU00047"/>
    </source>
</evidence>
<evidence type="ECO:0000313" key="4">
    <source>
        <dbReference type="EMBL" id="CAF3969006.1"/>
    </source>
</evidence>
<evidence type="ECO:0000313" key="5">
    <source>
        <dbReference type="Proteomes" id="UP000677228"/>
    </source>
</evidence>
<dbReference type="Proteomes" id="UP000677228">
    <property type="component" value="Unassembled WGS sequence"/>
</dbReference>
<dbReference type="Gene3D" id="2.40.70.10">
    <property type="entry name" value="Acid Proteases"/>
    <property type="match status" value="1"/>
</dbReference>
<evidence type="ECO:0000259" key="2">
    <source>
        <dbReference type="PROSITE" id="PS50158"/>
    </source>
</evidence>
<organism evidence="3 5">
    <name type="scientific">Didymodactylos carnosus</name>
    <dbReference type="NCBI Taxonomy" id="1234261"/>
    <lineage>
        <taxon>Eukaryota</taxon>
        <taxon>Metazoa</taxon>
        <taxon>Spiralia</taxon>
        <taxon>Gnathifera</taxon>
        <taxon>Rotifera</taxon>
        <taxon>Eurotatoria</taxon>
        <taxon>Bdelloidea</taxon>
        <taxon>Philodinida</taxon>
        <taxon>Philodinidae</taxon>
        <taxon>Didymodactylos</taxon>
    </lineage>
</organism>
<evidence type="ECO:0000313" key="3">
    <source>
        <dbReference type="EMBL" id="CAF1157422.1"/>
    </source>
</evidence>
<dbReference type="SMART" id="SM00343">
    <property type="entry name" value="ZnF_C2HC"/>
    <property type="match status" value="1"/>
</dbReference>
<comment type="caution">
    <text evidence="3">The sequence shown here is derived from an EMBL/GenBank/DDBJ whole genome shotgun (WGS) entry which is preliminary data.</text>
</comment>
<keyword evidence="1" id="KW-0863">Zinc-finger</keyword>
<reference evidence="3" key="1">
    <citation type="submission" date="2021-02" db="EMBL/GenBank/DDBJ databases">
        <authorList>
            <person name="Nowell W R."/>
        </authorList>
    </citation>
    <scope>NUCLEOTIDE SEQUENCE</scope>
</reference>
<dbReference type="PROSITE" id="PS51257">
    <property type="entry name" value="PROKAR_LIPOPROTEIN"/>
    <property type="match status" value="1"/>
</dbReference>
<feature type="domain" description="CCHC-type" evidence="2">
    <location>
        <begin position="113"/>
        <end position="128"/>
    </location>
</feature>
<dbReference type="GO" id="GO:0008270">
    <property type="term" value="F:zinc ion binding"/>
    <property type="evidence" value="ECO:0007669"/>
    <property type="project" value="UniProtKB-KW"/>
</dbReference>
<keyword evidence="1" id="KW-0862">Zinc</keyword>
<name>A0A8S2EJ58_9BILA</name>
<dbReference type="Gene3D" id="4.10.60.10">
    <property type="entry name" value="Zinc finger, CCHC-type"/>
    <property type="match status" value="1"/>
</dbReference>